<dbReference type="EC" id="3.2.1.1" evidence="4 17"/>
<dbReference type="GO" id="GO:0005975">
    <property type="term" value="P:carbohydrate metabolic process"/>
    <property type="evidence" value="ECO:0007669"/>
    <property type="project" value="InterPro"/>
</dbReference>
<evidence type="ECO:0000256" key="6">
    <source>
        <dbReference type="ARBA" id="ARBA00022729"/>
    </source>
</evidence>
<keyword evidence="7 17" id="KW-0378">Hydrolase</keyword>
<keyword evidence="5 13" id="KW-0479">Metal-binding</keyword>
<dbReference type="Pfam" id="PF00128">
    <property type="entry name" value="Alpha-amylase"/>
    <property type="match status" value="1"/>
</dbReference>
<evidence type="ECO:0000256" key="17">
    <source>
        <dbReference type="RuleBase" id="RU361134"/>
    </source>
</evidence>
<dbReference type="PIRSF" id="PIRSF001024">
    <property type="entry name" value="Alph-amyl_fung"/>
    <property type="match status" value="1"/>
</dbReference>
<evidence type="ECO:0000256" key="11">
    <source>
        <dbReference type="PIRSR" id="PIRSR001024-1"/>
    </source>
</evidence>
<feature type="active site" description="Nucleophile" evidence="11">
    <location>
        <position position="213"/>
    </location>
</feature>
<name>A0A8J8NQZ8_HALGN</name>
<reference evidence="20" key="1">
    <citation type="submission" date="2019-06" db="EMBL/GenBank/DDBJ databases">
        <authorList>
            <person name="Zheng W."/>
        </authorList>
    </citation>
    <scope>NUCLEOTIDE SEQUENCE</scope>
    <source>
        <strain evidence="20">QDHG01</strain>
    </source>
</reference>
<feature type="binding site" evidence="15">
    <location>
        <position position="241"/>
    </location>
    <ligand>
        <name>substrate</name>
    </ligand>
</feature>
<dbReference type="GO" id="GO:0004556">
    <property type="term" value="F:alpha-amylase activity"/>
    <property type="evidence" value="ECO:0007669"/>
    <property type="project" value="UniProtKB-UniRule"/>
</dbReference>
<evidence type="ECO:0000256" key="9">
    <source>
        <dbReference type="ARBA" id="ARBA00023277"/>
    </source>
</evidence>
<evidence type="ECO:0000256" key="3">
    <source>
        <dbReference type="ARBA" id="ARBA00008061"/>
    </source>
</evidence>
<dbReference type="Gene3D" id="3.20.20.80">
    <property type="entry name" value="Glycosidases"/>
    <property type="match status" value="1"/>
</dbReference>
<keyword evidence="14" id="KW-1015">Disulfide bond</keyword>
<feature type="binding site" evidence="15">
    <location>
        <position position="137"/>
    </location>
    <ligand>
        <name>substrate</name>
    </ligand>
</feature>
<dbReference type="SMR" id="A0A8J8NQZ8"/>
<dbReference type="InterPro" id="IPR017853">
    <property type="entry name" value="GH"/>
</dbReference>
<comment type="caution">
    <text evidence="20">The sequence shown here is derived from an EMBL/GenBank/DDBJ whole genome shotgun (WGS) entry which is preliminary data.</text>
</comment>
<proteinExistence type="inferred from homology"/>
<dbReference type="CDD" id="cd11319">
    <property type="entry name" value="AmyAc_euk_AmyA"/>
    <property type="match status" value="1"/>
</dbReference>
<feature type="binding site" evidence="13">
    <location>
        <position position="217"/>
    </location>
    <ligand>
        <name>Ca(2+)</name>
        <dbReference type="ChEBI" id="CHEBI:29108"/>
        <label>1</label>
    </ligand>
</feature>
<dbReference type="InterPro" id="IPR013780">
    <property type="entry name" value="Glyco_hydro_b"/>
</dbReference>
<gene>
    <name evidence="20" type="ORF">FGO68_gene12951</name>
</gene>
<feature type="binding site" evidence="15">
    <location>
        <position position="351"/>
    </location>
    <ligand>
        <name>substrate</name>
    </ligand>
</feature>
<comment type="similarity">
    <text evidence="3 16">Belongs to the glycosyl hydrolase 13 family.</text>
</comment>
<evidence type="ECO:0000256" key="16">
    <source>
        <dbReference type="RuleBase" id="RU003615"/>
    </source>
</evidence>
<keyword evidence="21" id="KW-1185">Reference proteome</keyword>
<protein>
    <recommendedName>
        <fullName evidence="4 17">Alpha-amylase</fullName>
        <ecNumber evidence="4 17">3.2.1.1</ecNumber>
    </recommendedName>
</protein>
<feature type="disulfide bond" evidence="14">
    <location>
        <begin position="161"/>
        <end position="175"/>
    </location>
</feature>
<dbReference type="Proteomes" id="UP000785679">
    <property type="component" value="Unassembled WGS sequence"/>
</dbReference>
<keyword evidence="10 17" id="KW-0326">Glycosidase</keyword>
<keyword evidence="9 17" id="KW-0119">Carbohydrate metabolism</keyword>
<comment type="catalytic activity">
    <reaction evidence="1 17">
        <text>Endohydrolysis of (1-&gt;4)-alpha-D-glucosidic linkages in polysaccharides containing three or more (1-&gt;4)-alpha-linked D-glucose units.</text>
        <dbReference type="EC" id="3.2.1.1"/>
    </reaction>
</comment>
<keyword evidence="6 18" id="KW-0732">Signal</keyword>
<evidence type="ECO:0000256" key="14">
    <source>
        <dbReference type="PIRSR" id="PIRSR001024-4"/>
    </source>
</evidence>
<evidence type="ECO:0000256" key="5">
    <source>
        <dbReference type="ARBA" id="ARBA00022723"/>
    </source>
</evidence>
<feature type="domain" description="Glycosyl hydrolase family 13 catalytic" evidence="19">
    <location>
        <begin position="36"/>
        <end position="375"/>
    </location>
</feature>
<feature type="binding site" evidence="13">
    <location>
        <position position="173"/>
    </location>
    <ligand>
        <name>Ca(2+)</name>
        <dbReference type="ChEBI" id="CHEBI:29108"/>
        <label>1</label>
    </ligand>
</feature>
<feature type="binding site" evidence="13">
    <location>
        <position position="136"/>
    </location>
    <ligand>
        <name>Ca(2+)</name>
        <dbReference type="ChEBI" id="CHEBI:29108"/>
        <label>1</label>
    </ligand>
</feature>
<dbReference type="AlphaFoldDB" id="A0A8J8NQZ8"/>
<dbReference type="InterPro" id="IPR006046">
    <property type="entry name" value="Alpha_amylase"/>
</dbReference>
<keyword evidence="8 13" id="KW-0106">Calcium</keyword>
<feature type="active site" description="Proton donor" evidence="11">
    <location>
        <position position="237"/>
    </location>
</feature>
<feature type="chain" id="PRO_5035314215" description="Alpha-amylase" evidence="18">
    <location>
        <begin position="24"/>
        <end position="475"/>
    </location>
</feature>
<evidence type="ECO:0000256" key="1">
    <source>
        <dbReference type="ARBA" id="ARBA00000548"/>
    </source>
</evidence>
<evidence type="ECO:0000256" key="18">
    <source>
        <dbReference type="SAM" id="SignalP"/>
    </source>
</evidence>
<dbReference type="SMART" id="SM00642">
    <property type="entry name" value="Aamy"/>
    <property type="match status" value="1"/>
</dbReference>
<evidence type="ECO:0000313" key="21">
    <source>
        <dbReference type="Proteomes" id="UP000785679"/>
    </source>
</evidence>
<dbReference type="PANTHER" id="PTHR10357">
    <property type="entry name" value="ALPHA-AMYLASE FAMILY MEMBER"/>
    <property type="match status" value="1"/>
</dbReference>
<evidence type="ECO:0000256" key="8">
    <source>
        <dbReference type="ARBA" id="ARBA00022837"/>
    </source>
</evidence>
<dbReference type="PANTHER" id="PTHR10357:SF215">
    <property type="entry name" value="ALPHA-AMYLASE 1"/>
    <property type="match status" value="1"/>
</dbReference>
<feature type="signal peptide" evidence="18">
    <location>
        <begin position="1"/>
        <end position="23"/>
    </location>
</feature>
<feature type="disulfide bond" evidence="14">
    <location>
        <begin position="52"/>
        <end position="59"/>
    </location>
</feature>
<evidence type="ECO:0000256" key="4">
    <source>
        <dbReference type="ARBA" id="ARBA00012595"/>
    </source>
</evidence>
<accession>A0A8J8NQZ8</accession>
<dbReference type="SUPFAM" id="SSF51445">
    <property type="entry name" value="(Trans)glycosidases"/>
    <property type="match status" value="1"/>
</dbReference>
<comment type="cofactor">
    <cofactor evidence="2">
        <name>Ca(2+)</name>
        <dbReference type="ChEBI" id="CHEBI:29108"/>
    </cofactor>
</comment>
<evidence type="ECO:0000313" key="20">
    <source>
        <dbReference type="EMBL" id="TNV79483.1"/>
    </source>
</evidence>
<evidence type="ECO:0000256" key="13">
    <source>
        <dbReference type="PIRSR" id="PIRSR001024-3"/>
    </source>
</evidence>
<feature type="binding site" evidence="15">
    <location>
        <position position="211"/>
    </location>
    <ligand>
        <name>substrate</name>
    </ligand>
</feature>
<dbReference type="Gene3D" id="2.60.40.1180">
    <property type="entry name" value="Golgi alpha-mannosidase II"/>
    <property type="match status" value="1"/>
</dbReference>
<dbReference type="OrthoDB" id="1740265at2759"/>
<evidence type="ECO:0000256" key="7">
    <source>
        <dbReference type="ARBA" id="ARBA00022801"/>
    </source>
</evidence>
<dbReference type="SUPFAM" id="SSF51011">
    <property type="entry name" value="Glycosyl hydrolase domain"/>
    <property type="match status" value="1"/>
</dbReference>
<feature type="site" description="Transition state stabilizer" evidence="12">
    <location>
        <position position="304"/>
    </location>
</feature>
<organism evidence="20 21">
    <name type="scientific">Halteria grandinella</name>
    <dbReference type="NCBI Taxonomy" id="5974"/>
    <lineage>
        <taxon>Eukaryota</taxon>
        <taxon>Sar</taxon>
        <taxon>Alveolata</taxon>
        <taxon>Ciliophora</taxon>
        <taxon>Intramacronucleata</taxon>
        <taxon>Spirotrichea</taxon>
        <taxon>Stichotrichia</taxon>
        <taxon>Sporadotrichida</taxon>
        <taxon>Halteriidae</taxon>
        <taxon>Halteria</taxon>
    </lineage>
</organism>
<evidence type="ECO:0000256" key="10">
    <source>
        <dbReference type="ARBA" id="ARBA00023295"/>
    </source>
</evidence>
<sequence>MHSKILSTASLLVAALLLSGSAAHNKDEWKSRTIYQLLTDRFWRDDGSTQPCSDIGKYCGGTFKGIQDKLDYIKGMGFDAIWISPIPENFGNDYHGYGALDWYKVNPHFGDEQGLKDMIKAAQDKGIWVMLDVVANHVAWIDEAYQMVNPFNKKEYYHAKCQINNWDDQNEVEYCRLANLPDLDQDNAFVRSTLLQWVKDTVQKFNFDGIRIDTVPHVKKDFWKEYAQAAGVFQIGEALKGDVGYVSYYTHDGLDATMNYPLYFTLRNVFNYKHSMYEIRNVFNQEKSAFADVDALGVFIDNHDNPRFLSMSNSLPLFKTALTFTLFSQGIPIIYYGSEQGFNGGNDPANREPLWTSMNTQNPLYTFLQGLISLRKSQEVWTFPHIERWCDDTFYAFTRGNVLIAITNQDQSGQQHRDISYHPYKPGQKLCNQLFEGDCIFVTPDNKVPVYLLKGESKVFIPATNAEGEYVFAQE</sequence>
<evidence type="ECO:0000256" key="2">
    <source>
        <dbReference type="ARBA" id="ARBA00001913"/>
    </source>
</evidence>
<dbReference type="EMBL" id="RRYP01008858">
    <property type="protein sequence ID" value="TNV79483.1"/>
    <property type="molecule type" value="Genomic_DNA"/>
</dbReference>
<evidence type="ECO:0000256" key="12">
    <source>
        <dbReference type="PIRSR" id="PIRSR001024-2"/>
    </source>
</evidence>
<feature type="binding site" evidence="13">
    <location>
        <position position="213"/>
    </location>
    <ligand>
        <name>Ca(2+)</name>
        <dbReference type="ChEBI" id="CHEBI:29108"/>
        <label>2</label>
    </ligand>
</feature>
<evidence type="ECO:0000256" key="15">
    <source>
        <dbReference type="PIRSR" id="PIRSR001024-5"/>
    </source>
</evidence>
<feature type="binding site" evidence="13">
    <location>
        <position position="182"/>
    </location>
    <ligand>
        <name>Ca(2+)</name>
        <dbReference type="ChEBI" id="CHEBI:29108"/>
        <label>1</label>
    </ligand>
</feature>
<dbReference type="InterPro" id="IPR013777">
    <property type="entry name" value="A-amylase-like"/>
</dbReference>
<dbReference type="GO" id="GO:0005509">
    <property type="term" value="F:calcium ion binding"/>
    <property type="evidence" value="ECO:0007669"/>
    <property type="project" value="InterPro"/>
</dbReference>
<dbReference type="InterPro" id="IPR006047">
    <property type="entry name" value="GH13_cat_dom"/>
</dbReference>
<dbReference type="PRINTS" id="PR00110">
    <property type="entry name" value="ALPHAAMYLASE"/>
</dbReference>
<evidence type="ECO:0000259" key="19">
    <source>
        <dbReference type="SMART" id="SM00642"/>
    </source>
</evidence>
<feature type="binding site" evidence="13">
    <location>
        <position position="237"/>
    </location>
    <ligand>
        <name>Ca(2+)</name>
        <dbReference type="ChEBI" id="CHEBI:29108"/>
        <label>2</label>
    </ligand>
</feature>
<feature type="binding site" evidence="15">
    <location>
        <position position="304"/>
    </location>
    <ligand>
        <name>substrate</name>
    </ligand>
</feature>